<evidence type="ECO:0000256" key="2">
    <source>
        <dbReference type="ARBA" id="ARBA00005170"/>
    </source>
</evidence>
<organism evidence="10 11">
    <name type="scientific">Apiospora aurea</name>
    <dbReference type="NCBI Taxonomy" id="335848"/>
    <lineage>
        <taxon>Eukaryota</taxon>
        <taxon>Fungi</taxon>
        <taxon>Dikarya</taxon>
        <taxon>Ascomycota</taxon>
        <taxon>Pezizomycotina</taxon>
        <taxon>Sordariomycetes</taxon>
        <taxon>Xylariomycetidae</taxon>
        <taxon>Amphisphaeriales</taxon>
        <taxon>Apiosporaceae</taxon>
        <taxon>Apiospora</taxon>
    </lineage>
</organism>
<accession>A0ABR1QWI2</accession>
<comment type="catalytic activity">
    <reaction evidence="1">
        <text>(2S)-2-acetolactate + H(+) = (R)-acetoin + CO2</text>
        <dbReference type="Rhea" id="RHEA:21580"/>
        <dbReference type="ChEBI" id="CHEBI:15378"/>
        <dbReference type="ChEBI" id="CHEBI:15686"/>
        <dbReference type="ChEBI" id="CHEBI:16526"/>
        <dbReference type="ChEBI" id="CHEBI:58476"/>
        <dbReference type="EC" id="4.1.1.5"/>
    </reaction>
</comment>
<evidence type="ECO:0000256" key="9">
    <source>
        <dbReference type="SAM" id="MobiDB-lite"/>
    </source>
</evidence>
<comment type="similarity">
    <text evidence="3">Belongs to the alpha-acetolactate decarboxylase family.</text>
</comment>
<evidence type="ECO:0000256" key="4">
    <source>
        <dbReference type="ARBA" id="ARBA00013204"/>
    </source>
</evidence>
<protein>
    <recommendedName>
        <fullName evidence="5">Alpha-acetolactate decarboxylase</fullName>
        <ecNumber evidence="4">4.1.1.5</ecNumber>
    </recommendedName>
</protein>
<dbReference type="EC" id="4.1.1.5" evidence="4"/>
<dbReference type="Pfam" id="PF03306">
    <property type="entry name" value="AAL_decarboxy"/>
    <property type="match status" value="2"/>
</dbReference>
<dbReference type="InterPro" id="IPR005128">
    <property type="entry name" value="Acetolactate_a_deCO2ase"/>
</dbReference>
<dbReference type="EMBL" id="JAQQWE010000001">
    <property type="protein sequence ID" value="KAK7967045.1"/>
    <property type="molecule type" value="Genomic_DNA"/>
</dbReference>
<keyword evidence="8" id="KW-0456">Lyase</keyword>
<feature type="region of interest" description="Disordered" evidence="9">
    <location>
        <begin position="43"/>
        <end position="63"/>
    </location>
</feature>
<dbReference type="PANTHER" id="PTHR35524">
    <property type="entry name" value="ALPHA-ACETOLACTATE DECARBOXYLASE"/>
    <property type="match status" value="1"/>
</dbReference>
<evidence type="ECO:0000313" key="11">
    <source>
        <dbReference type="Proteomes" id="UP001391051"/>
    </source>
</evidence>
<evidence type="ECO:0000256" key="7">
    <source>
        <dbReference type="ARBA" id="ARBA00023061"/>
    </source>
</evidence>
<proteinExistence type="inferred from homology"/>
<gene>
    <name evidence="10" type="ORF">PG986_001322</name>
</gene>
<keyword evidence="6" id="KW-0210">Decarboxylase</keyword>
<evidence type="ECO:0000256" key="8">
    <source>
        <dbReference type="ARBA" id="ARBA00023239"/>
    </source>
</evidence>
<sequence>MPSSIPNDIYQYSLWPAFAAGLDHGGPRVADLVNHGTYGVGVFERSPGSTPPNGGGGDGSDTLPFATPPKEMVQIEGKAYSIAYDGTVEEAEPRASLPYAMVTVFKPTDRVELHSSFTFADLRKVVWPNSPMPFRITGAFRSVHTKQGLFEDVEGTIFGFMIPKWQATVSGDEYSQMRFIDDDRRQGGGSVLGFETGEGVLLESGGCGRFHLGFPQDEQFNQLKF</sequence>
<dbReference type="Gene3D" id="3.30.1330.80">
    <property type="entry name" value="Hypothetical protein, similar to alpha- acetolactate decarboxylase, domain 2"/>
    <property type="match status" value="2"/>
</dbReference>
<reference evidence="10 11" key="1">
    <citation type="submission" date="2023-01" db="EMBL/GenBank/DDBJ databases">
        <title>Analysis of 21 Apiospora genomes using comparative genomics revels a genus with tremendous synthesis potential of carbohydrate active enzymes and secondary metabolites.</title>
        <authorList>
            <person name="Sorensen T."/>
        </authorList>
    </citation>
    <scope>NUCLEOTIDE SEQUENCE [LARGE SCALE GENOMIC DNA]</scope>
    <source>
        <strain evidence="10 11">CBS 24483</strain>
    </source>
</reference>
<comment type="caution">
    <text evidence="10">The sequence shown here is derived from an EMBL/GenBank/DDBJ whole genome shotgun (WGS) entry which is preliminary data.</text>
</comment>
<keyword evidence="7" id="KW-0005">Acetoin biosynthesis</keyword>
<evidence type="ECO:0000256" key="5">
    <source>
        <dbReference type="ARBA" id="ARBA00020164"/>
    </source>
</evidence>
<dbReference type="GeneID" id="92070606"/>
<evidence type="ECO:0000256" key="6">
    <source>
        <dbReference type="ARBA" id="ARBA00022793"/>
    </source>
</evidence>
<name>A0ABR1QWI2_9PEZI</name>
<dbReference type="PANTHER" id="PTHR35524:SF1">
    <property type="entry name" value="ALPHA-ACETOLACTATE DECARBOXYLASE"/>
    <property type="match status" value="1"/>
</dbReference>
<evidence type="ECO:0000313" key="10">
    <source>
        <dbReference type="EMBL" id="KAK7967045.1"/>
    </source>
</evidence>
<comment type="pathway">
    <text evidence="2">Polyol metabolism; (R,R)-butane-2,3-diol biosynthesis; (R,R)-butane-2,3-diol from pyruvate: step 2/3.</text>
</comment>
<dbReference type="Proteomes" id="UP001391051">
    <property type="component" value="Unassembled WGS sequence"/>
</dbReference>
<keyword evidence="11" id="KW-1185">Reference proteome</keyword>
<dbReference type="RefSeq" id="XP_066706437.1">
    <property type="nucleotide sequence ID" value="XM_066837544.1"/>
</dbReference>
<evidence type="ECO:0000256" key="1">
    <source>
        <dbReference type="ARBA" id="ARBA00001784"/>
    </source>
</evidence>
<evidence type="ECO:0000256" key="3">
    <source>
        <dbReference type="ARBA" id="ARBA00007106"/>
    </source>
</evidence>
<dbReference type="SUPFAM" id="SSF117856">
    <property type="entry name" value="AF0104/ALDC/Ptd012-like"/>
    <property type="match status" value="1"/>
</dbReference>